<dbReference type="InterPro" id="IPR058912">
    <property type="entry name" value="HTH_animal"/>
</dbReference>
<dbReference type="CDD" id="cd00304">
    <property type="entry name" value="RT_like"/>
    <property type="match status" value="1"/>
</dbReference>
<dbReference type="InterPro" id="IPR008979">
    <property type="entry name" value="Galactose-bd-like_sf"/>
</dbReference>
<evidence type="ECO:0000313" key="3">
    <source>
        <dbReference type="Proteomes" id="UP001152795"/>
    </source>
</evidence>
<dbReference type="Gene3D" id="2.60.120.260">
    <property type="entry name" value="Galactose-binding domain-like"/>
    <property type="match status" value="1"/>
</dbReference>
<dbReference type="GO" id="GO:0003964">
    <property type="term" value="F:RNA-directed DNA polymerase activity"/>
    <property type="evidence" value="ECO:0007669"/>
    <property type="project" value="UniProtKB-KW"/>
</dbReference>
<dbReference type="Proteomes" id="UP001152795">
    <property type="component" value="Unassembled WGS sequence"/>
</dbReference>
<dbReference type="InterPro" id="IPR000742">
    <property type="entry name" value="EGF"/>
</dbReference>
<dbReference type="Pfam" id="PF00008">
    <property type="entry name" value="EGF"/>
    <property type="match status" value="1"/>
</dbReference>
<dbReference type="SUPFAM" id="SSF49785">
    <property type="entry name" value="Galactose-binding domain-like"/>
    <property type="match status" value="1"/>
</dbReference>
<evidence type="ECO:0000313" key="2">
    <source>
        <dbReference type="EMBL" id="CAB3981911.1"/>
    </source>
</evidence>
<feature type="disulfide bond" evidence="1">
    <location>
        <begin position="245"/>
        <end position="254"/>
    </location>
</feature>
<comment type="caution">
    <text evidence="1">Lacks conserved residue(s) required for the propagation of feature annotation.</text>
</comment>
<dbReference type="AlphaFoldDB" id="A0A6S7G8M5"/>
<accession>A0A6S7G8M5</accession>
<reference evidence="2" key="1">
    <citation type="submission" date="2020-04" db="EMBL/GenBank/DDBJ databases">
        <authorList>
            <person name="Alioto T."/>
            <person name="Alioto T."/>
            <person name="Gomez Garrido J."/>
        </authorList>
    </citation>
    <scope>NUCLEOTIDE SEQUENCE</scope>
    <source>
        <strain evidence="2">A484AB</strain>
    </source>
</reference>
<protein>
    <submittedName>
        <fullName evidence="2">RNA-directed DNA polymerase from transposon X-element</fullName>
    </submittedName>
</protein>
<organism evidence="2 3">
    <name type="scientific">Paramuricea clavata</name>
    <name type="common">Red gorgonian</name>
    <name type="synonym">Violescent sea-whip</name>
    <dbReference type="NCBI Taxonomy" id="317549"/>
    <lineage>
        <taxon>Eukaryota</taxon>
        <taxon>Metazoa</taxon>
        <taxon>Cnidaria</taxon>
        <taxon>Anthozoa</taxon>
        <taxon>Octocorallia</taxon>
        <taxon>Malacalcyonacea</taxon>
        <taxon>Plexauridae</taxon>
        <taxon>Paramuricea</taxon>
    </lineage>
</organism>
<dbReference type="Pfam" id="PF26215">
    <property type="entry name" value="HTH_animal"/>
    <property type="match status" value="1"/>
</dbReference>
<keyword evidence="2" id="KW-0695">RNA-directed DNA polymerase</keyword>
<sequence length="274" mass="30729">MGSPVSVVVAEIVMQRLEERALSSYPNPPPFWFRYVDDTLMSVSKHQKNDFLDHLNKQNPSLQFTMEPEKDGKIAFLDCIMTRDSNSLRTSVYRKPTSTSRLLDNSSYHPTSHKLATIATFSEERAHAVCSSSETLEDELQHLDKAFTINKYSKPFVNSVCLGQVINVTAIDTQGGKGPSELQWVTSYKISYTVKNDNDYIAYIENGGVAKVIYRIHCCKDACNPNPCLNEARCNLVNDDFTCTCGSGRSGNLCQSKFNNTFVMKVCSAFLKLD</sequence>
<dbReference type="Gene3D" id="2.10.25.10">
    <property type="entry name" value="Laminin"/>
    <property type="match status" value="1"/>
</dbReference>
<proteinExistence type="predicted"/>
<keyword evidence="1" id="KW-1015">Disulfide bond</keyword>
<evidence type="ECO:0000256" key="1">
    <source>
        <dbReference type="PROSITE-ProRule" id="PRU00076"/>
    </source>
</evidence>
<dbReference type="PANTHER" id="PTHR21301:SF10">
    <property type="entry name" value="REVERSE TRANSCRIPTASE DOMAIN-CONTAINING PROTEIN"/>
    <property type="match status" value="1"/>
</dbReference>
<dbReference type="SUPFAM" id="SSF57196">
    <property type="entry name" value="EGF/Laminin"/>
    <property type="match status" value="1"/>
</dbReference>
<dbReference type="EMBL" id="CACRXK020000444">
    <property type="protein sequence ID" value="CAB3981911.1"/>
    <property type="molecule type" value="Genomic_DNA"/>
</dbReference>
<dbReference type="OrthoDB" id="10018421at2759"/>
<comment type="caution">
    <text evidence="2">The sequence shown here is derived from an EMBL/GenBank/DDBJ whole genome shotgun (WGS) entry which is preliminary data.</text>
</comment>
<dbReference type="CDD" id="cd00054">
    <property type="entry name" value="EGF_CA"/>
    <property type="match status" value="1"/>
</dbReference>
<dbReference type="PROSITE" id="PS50026">
    <property type="entry name" value="EGF_3"/>
    <property type="match status" value="1"/>
</dbReference>
<keyword evidence="2" id="KW-0808">Transferase</keyword>
<dbReference type="PANTHER" id="PTHR21301">
    <property type="entry name" value="REVERSE TRANSCRIPTASE"/>
    <property type="match status" value="1"/>
</dbReference>
<keyword evidence="1" id="KW-0245">EGF-like domain</keyword>
<keyword evidence="2" id="KW-0548">Nucleotidyltransferase</keyword>
<name>A0A6S7G8M5_PARCT</name>
<gene>
    <name evidence="2" type="ORF">PACLA_8A012016</name>
</gene>
<dbReference type="PROSITE" id="PS00022">
    <property type="entry name" value="EGF_1"/>
    <property type="match status" value="1"/>
</dbReference>
<keyword evidence="3" id="KW-1185">Reference proteome</keyword>